<proteinExistence type="predicted"/>
<dbReference type="RefSeq" id="WP_002565693.1">
    <property type="nucleotide sequence ID" value="NZ_DS480679.1"/>
</dbReference>
<dbReference type="InterPro" id="IPR051533">
    <property type="entry name" value="WaaL-like"/>
</dbReference>
<organism evidence="7 8">
    <name type="scientific">Enterocloster bolteae (strain ATCC BAA-613 / DSM 15670 / CCUG 46953 / JCM 12243 / WAL 16351)</name>
    <name type="common">Clostridium bolteae</name>
    <dbReference type="NCBI Taxonomy" id="411902"/>
    <lineage>
        <taxon>Bacteria</taxon>
        <taxon>Bacillati</taxon>
        <taxon>Bacillota</taxon>
        <taxon>Clostridia</taxon>
        <taxon>Lachnospirales</taxon>
        <taxon>Lachnospiraceae</taxon>
        <taxon>Enterocloster</taxon>
    </lineage>
</organism>
<name>A8RNB8_ENTBW</name>
<feature type="transmembrane region" description="Helical" evidence="5">
    <location>
        <begin position="472"/>
        <end position="488"/>
    </location>
</feature>
<dbReference type="eggNOG" id="COG3307">
    <property type="taxonomic scope" value="Bacteria"/>
</dbReference>
<evidence type="ECO:0000313" key="8">
    <source>
        <dbReference type="Proteomes" id="UP000005396"/>
    </source>
</evidence>
<feature type="transmembrane region" description="Helical" evidence="5">
    <location>
        <begin position="83"/>
        <end position="101"/>
    </location>
</feature>
<feature type="transmembrane region" description="Helical" evidence="5">
    <location>
        <begin position="337"/>
        <end position="354"/>
    </location>
</feature>
<feature type="transmembrane region" description="Helical" evidence="5">
    <location>
        <begin position="436"/>
        <end position="460"/>
    </location>
</feature>
<dbReference type="PANTHER" id="PTHR37422:SF13">
    <property type="entry name" value="LIPOPOLYSACCHARIDE BIOSYNTHESIS PROTEIN PA4999-RELATED"/>
    <property type="match status" value="1"/>
</dbReference>
<feature type="domain" description="O-antigen ligase-related" evidence="6">
    <location>
        <begin position="310"/>
        <end position="452"/>
    </location>
</feature>
<dbReference type="Proteomes" id="UP000005396">
    <property type="component" value="Unassembled WGS sequence"/>
</dbReference>
<feature type="transmembrane region" description="Helical" evidence="5">
    <location>
        <begin position="113"/>
        <end position="130"/>
    </location>
</feature>
<dbReference type="InterPro" id="IPR007016">
    <property type="entry name" value="O-antigen_ligase-rel_domated"/>
</dbReference>
<feature type="transmembrane region" description="Helical" evidence="5">
    <location>
        <begin position="299"/>
        <end position="317"/>
    </location>
</feature>
<dbReference type="HOGENOM" id="CLU_036591_0_0_9"/>
<keyword evidence="2 5" id="KW-0812">Transmembrane</keyword>
<evidence type="ECO:0000256" key="4">
    <source>
        <dbReference type="ARBA" id="ARBA00023136"/>
    </source>
</evidence>
<protein>
    <recommendedName>
        <fullName evidence="6">O-antigen ligase-related domain-containing protein</fullName>
    </recommendedName>
</protein>
<feature type="transmembrane region" description="Helical" evidence="5">
    <location>
        <begin position="43"/>
        <end position="63"/>
    </location>
</feature>
<dbReference type="AlphaFoldDB" id="A8RNB8"/>
<evidence type="ECO:0000256" key="3">
    <source>
        <dbReference type="ARBA" id="ARBA00022989"/>
    </source>
</evidence>
<gene>
    <name evidence="7" type="ORF">CLOBOL_02157</name>
</gene>
<dbReference type="PaxDb" id="411902-CLOBOL_02157"/>
<feature type="transmembrane region" description="Helical" evidence="5">
    <location>
        <begin position="142"/>
        <end position="161"/>
    </location>
</feature>
<evidence type="ECO:0000256" key="5">
    <source>
        <dbReference type="SAM" id="Phobius"/>
    </source>
</evidence>
<comment type="caution">
    <text evidence="7">The sequence shown here is derived from an EMBL/GenBank/DDBJ whole genome shotgun (WGS) entry which is preliminary data.</text>
</comment>
<evidence type="ECO:0000256" key="2">
    <source>
        <dbReference type="ARBA" id="ARBA00022692"/>
    </source>
</evidence>
<feature type="transmembrane region" description="Helical" evidence="5">
    <location>
        <begin position="234"/>
        <end position="250"/>
    </location>
</feature>
<dbReference type="PANTHER" id="PTHR37422">
    <property type="entry name" value="TEICHURONIC ACID BIOSYNTHESIS PROTEIN TUAE"/>
    <property type="match status" value="1"/>
</dbReference>
<evidence type="ECO:0000256" key="1">
    <source>
        <dbReference type="ARBA" id="ARBA00004141"/>
    </source>
</evidence>
<dbReference type="GO" id="GO:0016020">
    <property type="term" value="C:membrane"/>
    <property type="evidence" value="ECO:0007669"/>
    <property type="project" value="UniProtKB-SubCell"/>
</dbReference>
<reference evidence="7 8" key="2">
    <citation type="submission" date="2007-09" db="EMBL/GenBank/DDBJ databases">
        <title>Draft genome sequence of Clostridium bolteae (ATCC BAA-613).</title>
        <authorList>
            <person name="Sudarsanam P."/>
            <person name="Ley R."/>
            <person name="Guruge J."/>
            <person name="Turnbaugh P.J."/>
            <person name="Mahowald M."/>
            <person name="Liep D."/>
            <person name="Gordon J."/>
        </authorList>
    </citation>
    <scope>NUCLEOTIDE SEQUENCE [LARGE SCALE GENOMIC DNA]</scope>
    <source>
        <strain evidence="8">ATCC BAA-613 / DSM 15670 / CCUG 46953 / JCM 12243 / WAL 16351</strain>
    </source>
</reference>
<reference evidence="7 8" key="1">
    <citation type="submission" date="2007-08" db="EMBL/GenBank/DDBJ databases">
        <authorList>
            <person name="Fulton L."/>
            <person name="Clifton S."/>
            <person name="Fulton B."/>
            <person name="Xu J."/>
            <person name="Minx P."/>
            <person name="Pepin K.H."/>
            <person name="Johnson M."/>
            <person name="Thiruvilangam P."/>
            <person name="Bhonagiri V."/>
            <person name="Nash W.E."/>
            <person name="Mardis E.R."/>
            <person name="Wilson R.K."/>
        </authorList>
    </citation>
    <scope>NUCLEOTIDE SEQUENCE [LARGE SCALE GENOMIC DNA]</scope>
    <source>
        <strain evidence="8">ATCC BAA-613 / DSM 15670 / CCUG 46953 / JCM 12243 / WAL 16351</strain>
    </source>
</reference>
<dbReference type="EMBL" id="ABCC02000022">
    <property type="protein sequence ID" value="EDP17580.1"/>
    <property type="molecule type" value="Genomic_DNA"/>
</dbReference>
<evidence type="ECO:0000259" key="6">
    <source>
        <dbReference type="Pfam" id="PF04932"/>
    </source>
</evidence>
<evidence type="ECO:0000313" key="7">
    <source>
        <dbReference type="EMBL" id="EDP17580.1"/>
    </source>
</evidence>
<dbReference type="Pfam" id="PF04932">
    <property type="entry name" value="Wzy_C"/>
    <property type="match status" value="1"/>
</dbReference>
<sequence length="559" mass="64208">MKDLMKRWKLANEVIACITTVIIISILPLVFHDYYFDILDTKYYFYCGTVICMAAVMLLLTLIILRLNKGTIVMTPKLRKSDWAMIGFLFSIVLSCIWSDYRFEAFWGTEGRLMGTFLYLICGISFFTLGHCLKFKRWYLEAFLVTGMVVCSIGIMQYFLIDPFGFKKDIHASHYTSFISTVGNINTYASYVALIFGMSTTLFVRERNMARKSWYVFTVILSLFALVTGNSDNAYLTIGVIVLFLPLYAFRDMYGLKQYMLLISMISTEFMAIGEIDKRYASHVLPIGGLFRLIVGSDWLIFVVAALWGCTAFIYILERFVRKKYKDECGICICRRIWGTVLILAIAVLIYMTFDATRMGNGQQYGILKDYLLINDEWGTHRGYIWRIGIECYMKYSPLRKLFGSGPDTFGIVTQSYYREMIERYYEIFDSAHNEYLQYLITIGIVGLFSYLFLLVSSIIEMVKASKREDSVMSIVYAVSCYAAQAVVNIGVPIVFPVMFTLLSVGISVQNCTDKTSEVKVMRGTKRENKNNKYLYKDKVQFTRDYTGEVSDGRGSTPS</sequence>
<feature type="transmembrane region" description="Helical" evidence="5">
    <location>
        <begin position="12"/>
        <end position="31"/>
    </location>
</feature>
<accession>A8RNB8</accession>
<keyword evidence="3 5" id="KW-1133">Transmembrane helix</keyword>
<keyword evidence="4 5" id="KW-0472">Membrane</keyword>
<comment type="subcellular location">
    <subcellularLocation>
        <location evidence="1">Membrane</location>
        <topology evidence="1">Multi-pass membrane protein</topology>
    </subcellularLocation>
</comment>